<evidence type="ECO:0000256" key="1">
    <source>
        <dbReference type="SAM" id="MobiDB-lite"/>
    </source>
</evidence>
<organism evidence="2 3">
    <name type="scientific">Sphingomonas jinjuensis</name>
    <dbReference type="NCBI Taxonomy" id="535907"/>
    <lineage>
        <taxon>Bacteria</taxon>
        <taxon>Pseudomonadati</taxon>
        <taxon>Pseudomonadota</taxon>
        <taxon>Alphaproteobacteria</taxon>
        <taxon>Sphingomonadales</taxon>
        <taxon>Sphingomonadaceae</taxon>
        <taxon>Sphingomonas</taxon>
    </lineage>
</organism>
<proteinExistence type="predicted"/>
<gene>
    <name evidence="2" type="ORF">GGQ80_002353</name>
</gene>
<dbReference type="EMBL" id="JACIEV010000006">
    <property type="protein sequence ID" value="MBB4154440.1"/>
    <property type="molecule type" value="Genomic_DNA"/>
</dbReference>
<feature type="region of interest" description="Disordered" evidence="1">
    <location>
        <begin position="743"/>
        <end position="809"/>
    </location>
</feature>
<feature type="region of interest" description="Disordered" evidence="1">
    <location>
        <begin position="604"/>
        <end position="728"/>
    </location>
</feature>
<accession>A0A840F8Z4</accession>
<evidence type="ECO:0008006" key="4">
    <source>
        <dbReference type="Google" id="ProtNLM"/>
    </source>
</evidence>
<evidence type="ECO:0000313" key="3">
    <source>
        <dbReference type="Proteomes" id="UP000529795"/>
    </source>
</evidence>
<feature type="compositionally biased region" description="Basic and acidic residues" evidence="1">
    <location>
        <begin position="608"/>
        <end position="628"/>
    </location>
</feature>
<name>A0A840F8Z4_9SPHN</name>
<comment type="caution">
    <text evidence="2">The sequence shown here is derived from an EMBL/GenBank/DDBJ whole genome shotgun (WGS) entry which is preliminary data.</text>
</comment>
<dbReference type="Proteomes" id="UP000529795">
    <property type="component" value="Unassembled WGS sequence"/>
</dbReference>
<protein>
    <recommendedName>
        <fullName evidence="4">Relaxase/Mobilisation nuclease domain-containing protein</fullName>
    </recommendedName>
</protein>
<sequence>MIIKVKRGDSAEALLIYQRRLDGTPEEQTGARLFAMNGIRDVDSAAAVLNRAAMRSGRAAPIVHIIIRAERGLSDDEWRTAINAALEEAGLARQAWAAFRHDNDNDDPGDHMHIAAVAANRHGTAPPRILRSKSLDREVSPEEAKTLPKGDVVSRAWDSHLGRRLMTVARHLEDEFGLRPLARDRNVLAEPCRTVGRVSQGERDRERRTGIAPLADLLDLSATQAALDERDYDARRIALAALDLELRPFIRKNGDLIGLRLHRISDPTRHCPASALGDRYSLKAMDARSSVTFVHWYRSQPTTPEVAAARAVDPAETLRVRYEEYVRDLVARRQRLSEERITVAAWQKRERAKALARRKAAMPVTRSRSTRVHRAAAMTTYRLECERIDKEAARQRDAINARDIRRLDFVDWLETQADADPVAARKLLQLRGRGAVVRSAQPAPAMSVSTAPSPPAASTARSYSPTELAAMVAEQERLKVAAANLMAEASILRQHTAVAALAKRLSKIGVELILEADRQNQRVRVERDAIKVDDATMMSLPASPSAHAVLEQAKATHLTQVQDEAVLAVVIRHADGFAPQRGENPASWLQRFWKMPVPTRWLTPAQDKAIRRGWQVDDEQHRERRDDAPPTSTFSRPEERPNPRPMHTSTPASTATTTHAPAPASSRPPSPTTVSAPTRIAAGSPTISPHAQEAATSAGERRADSSLPVASAAARPSKPTPTAGSQPNVPHAEVLAAMAMMKAPRSPAGAPGRSADLRAPVSEETAPRHEANVVSTAPPRTLPSIPTTAASAPATLDNQDLAPPTPREAPVAVPADRIVTPRPVVKPSVSLIAKWLAATYDARTDAAQRDSQALAARLLEQDDLAILDADLRARAIREADAHHRRLADERRLADAAKSPPLTSVMEQEVAASTSPAVETTAAAKLHRRAAAWQLGQAGDPMKR</sequence>
<feature type="compositionally biased region" description="Low complexity" evidence="1">
    <location>
        <begin position="782"/>
        <end position="796"/>
    </location>
</feature>
<feature type="compositionally biased region" description="Low complexity" evidence="1">
    <location>
        <begin position="648"/>
        <end position="665"/>
    </location>
</feature>
<keyword evidence="3" id="KW-1185">Reference proteome</keyword>
<evidence type="ECO:0000313" key="2">
    <source>
        <dbReference type="EMBL" id="MBB4154440.1"/>
    </source>
</evidence>
<dbReference type="AlphaFoldDB" id="A0A840F8Z4"/>
<reference evidence="2 3" key="1">
    <citation type="submission" date="2020-08" db="EMBL/GenBank/DDBJ databases">
        <title>Genomic Encyclopedia of Type Strains, Phase IV (KMG-IV): sequencing the most valuable type-strain genomes for metagenomic binning, comparative biology and taxonomic classification.</title>
        <authorList>
            <person name="Goeker M."/>
        </authorList>
    </citation>
    <scope>NUCLEOTIDE SEQUENCE [LARGE SCALE GENOMIC DNA]</scope>
    <source>
        <strain evidence="2 3">YC6723</strain>
    </source>
</reference>
<dbReference type="RefSeq" id="WP_183984958.1">
    <property type="nucleotide sequence ID" value="NZ_JACIEV010000006.1"/>
</dbReference>
<feature type="region of interest" description="Disordered" evidence="1">
    <location>
        <begin position="442"/>
        <end position="461"/>
    </location>
</feature>